<keyword evidence="3" id="KW-0748">Sporozoite</keyword>
<keyword evidence="9" id="KW-0675">Receptor</keyword>
<organism evidence="9 10">
    <name type="scientific">Seminavis robusta</name>
    <dbReference type="NCBI Taxonomy" id="568900"/>
    <lineage>
        <taxon>Eukaryota</taxon>
        <taxon>Sar</taxon>
        <taxon>Stramenopiles</taxon>
        <taxon>Ochrophyta</taxon>
        <taxon>Bacillariophyta</taxon>
        <taxon>Bacillariophyceae</taxon>
        <taxon>Bacillariophycidae</taxon>
        <taxon>Naviculales</taxon>
        <taxon>Naviculaceae</taxon>
        <taxon>Seminavis</taxon>
    </lineage>
</organism>
<dbReference type="GO" id="GO:0016301">
    <property type="term" value="F:kinase activity"/>
    <property type="evidence" value="ECO:0007669"/>
    <property type="project" value="UniProtKB-KW"/>
</dbReference>
<feature type="region of interest" description="Disordered" evidence="7">
    <location>
        <begin position="42"/>
        <end position="66"/>
    </location>
</feature>
<keyword evidence="8" id="KW-0732">Signal</keyword>
<accession>A0A9N8DE66</accession>
<comment type="function">
    <text evidence="6">Essential sporozoite protein. In the mosquito vector, required for sporozoite development in the oocyst, migration through the vector hemolymph and entry into the vector salivary glands. In the vertebrate host, required for sporozoite migration through the host dermis and infection of host hepatocytes. Binds to highly sulfated heparan sulfate proteoglycans (HSPGs) on the surface of host hepatocytes.</text>
</comment>
<comment type="caution">
    <text evidence="9">The sequence shown here is derived from an EMBL/GenBank/DDBJ whole genome shotgun (WGS) entry which is preliminary data.</text>
</comment>
<feature type="compositionally biased region" description="Polar residues" evidence="7">
    <location>
        <begin position="430"/>
        <end position="442"/>
    </location>
</feature>
<evidence type="ECO:0000256" key="6">
    <source>
        <dbReference type="ARBA" id="ARBA00045806"/>
    </source>
</evidence>
<feature type="signal peptide" evidence="8">
    <location>
        <begin position="1"/>
        <end position="21"/>
    </location>
</feature>
<comment type="similarity">
    <text evidence="1">Belongs to the plasmodium circumsporozoite protein family.</text>
</comment>
<name>A0A9N8DE66_9STRA</name>
<reference evidence="9" key="1">
    <citation type="submission" date="2020-06" db="EMBL/GenBank/DDBJ databases">
        <authorList>
            <consortium name="Plant Systems Biology data submission"/>
        </authorList>
    </citation>
    <scope>NUCLEOTIDE SEQUENCE</scope>
    <source>
        <strain evidence="9">D6</strain>
    </source>
</reference>
<evidence type="ECO:0000256" key="5">
    <source>
        <dbReference type="ARBA" id="ARBA00033726"/>
    </source>
</evidence>
<feature type="region of interest" description="Disordered" evidence="7">
    <location>
        <begin position="779"/>
        <end position="824"/>
    </location>
</feature>
<evidence type="ECO:0000256" key="4">
    <source>
        <dbReference type="ARBA" id="ARBA00022737"/>
    </source>
</evidence>
<keyword evidence="9" id="KW-0808">Transferase</keyword>
<dbReference type="EMBL" id="CAICTM010000112">
    <property type="protein sequence ID" value="CAB9501617.1"/>
    <property type="molecule type" value="Genomic_DNA"/>
</dbReference>
<sequence>MCWKCHILVLLCLLAHNVVSAQYHVISREEVDEVAAQATNISSDSGNNTLEDQNEGPFDSEQPGVGQRCGRLRTCEEGLTCSNDFSVLRKRCFPDRACLEQVVSSFRLDLDVWKESIFTRANIDESDLVDAALDAQNPEEFQQSATCLRFLDAFNAQPPPQLASLQEAANDCIPKAPSTGGTVVYMGLHIELSVLLDLAMSVFSALGDNTKPTGFIRGTFGAELGAGAEVSGLLGFAFTGTTQDIVGGSVVTDIDTVVGAGIGSALVSNLNGLYSLEFTLGGGVGGGFGIGYGITSPLNGSNQPTISPSTSPSSSPSVSNLPSISSAPSTSARPSISPSVSMLPTSTAAPSTSAQPSSKPSILPSYVPSLSVQPSNSPSTPPSSLPSDLPSSSPSSMPSAMPSAQPSDAPSRTPSNTPSAVPSAIPSAIPSGQPSLPPSISGSALPSLQPSAAPSRAPSSAPSALPSLSPSSMPSALPSLMPSTGPSSNPSSAPSALPSLSPSSMQSALPSVQPSDVLAANPAPSDGPSSNPSSAPSALPSLQPSDGPSSNPSSAPSALPSLQPSDGPSSNPSSAPSSLPSLQPSAGPSSNPSSAPSALPSLSPSSMPSALPSLMPSAGPSSNPSSAPSALPSLSLSPSQAPTKLCSSTTLSNVCILTEAGEELDICFDSLPPATGDVIVQTFVRGFLPFPLQFYDVINQDGFSLGRNRGGGYCDEAYDQTDFVVPQAIFNSWVATGFVSFIMDASGLVEPIDPAICLFTGDVFINLVYNDASTPSMSPSLSVNPSTSLQPSSRPSTSSAPSISSAPSQVPSTSPSLPPSISLAPSVTLSQAPTKPCSSTTTSSEVSITISGEQLDICFDSLSPATGDVTVQTFVRGDVSSTDQYYDLIDQDGNTLVRNNGGGECDEAYHQTDIVVAQATFNTWVATGYVSFIMDASDDTGPIPLFYCPSPGEVYINLVYADSTPSMSPSLSVNPSVSLQPSSAPSTSSAPSLSLVPSLAPSQAPTKPCSSTTTSDVCEISIAGEALDICFDSLSPATSDVTVQTFVRGDLRRPRQFYEVFDQDGGFLGGNRGGGRICSEIYVQEDFVVAQATFNTWVGTGFVSFIMDASANVEPVPPLACPMPGDVFINLVYNDNSPSTTPSSQPSMNPSLSLQPSMCVKFQLLGNNWIFVLILCPLPPVM</sequence>
<feature type="compositionally biased region" description="Low complexity" evidence="7">
    <location>
        <begin position="385"/>
        <end position="411"/>
    </location>
</feature>
<feature type="compositionally biased region" description="Low complexity" evidence="7">
    <location>
        <begin position="443"/>
        <end position="511"/>
    </location>
</feature>
<keyword evidence="4" id="KW-0677">Repeat</keyword>
<dbReference type="InterPro" id="IPR051860">
    <property type="entry name" value="Plasmodium_CSP_Invasion"/>
</dbReference>
<keyword evidence="10" id="KW-1185">Reference proteome</keyword>
<dbReference type="Proteomes" id="UP001153069">
    <property type="component" value="Unassembled WGS sequence"/>
</dbReference>
<dbReference type="PANTHER" id="PTHR44826:SF3">
    <property type="entry name" value="SPORE COAT PROTEIN SP85"/>
    <property type="match status" value="1"/>
</dbReference>
<feature type="compositionally biased region" description="Low complexity" evidence="7">
    <location>
        <begin position="785"/>
        <end position="824"/>
    </location>
</feature>
<evidence type="ECO:0000256" key="3">
    <source>
        <dbReference type="ARBA" id="ARBA00022522"/>
    </source>
</evidence>
<evidence type="ECO:0000256" key="2">
    <source>
        <dbReference type="ARBA" id="ARBA00021911"/>
    </source>
</evidence>
<evidence type="ECO:0000256" key="1">
    <source>
        <dbReference type="ARBA" id="ARBA00006241"/>
    </source>
</evidence>
<feature type="compositionally biased region" description="Low complexity" evidence="7">
    <location>
        <begin position="519"/>
        <end position="635"/>
    </location>
</feature>
<dbReference type="PANTHER" id="PTHR44826">
    <property type="entry name" value="SPORE COAT PROTEIN SP85"/>
    <property type="match status" value="1"/>
</dbReference>
<protein>
    <recommendedName>
        <fullName evidence="2">Circumsporozoite protein</fullName>
    </recommendedName>
</protein>
<dbReference type="AlphaFoldDB" id="A0A9N8DE66"/>
<comment type="function">
    <text evidence="5">In the vertebrate host, binds to highly sulfated heparan sulfate proteoglycans (HSPGs) on the surface of host hepatocytes and is required for sporozoite invasion of the host hepatocytes.</text>
</comment>
<evidence type="ECO:0000313" key="9">
    <source>
        <dbReference type="EMBL" id="CAB9501617.1"/>
    </source>
</evidence>
<feature type="compositionally biased region" description="Low complexity" evidence="7">
    <location>
        <begin position="301"/>
        <end position="361"/>
    </location>
</feature>
<evidence type="ECO:0000256" key="8">
    <source>
        <dbReference type="SAM" id="SignalP"/>
    </source>
</evidence>
<feature type="region of interest" description="Disordered" evidence="7">
    <location>
        <begin position="970"/>
        <end position="999"/>
    </location>
</feature>
<gene>
    <name evidence="9" type="ORF">SEMRO_113_G056110.1</name>
</gene>
<feature type="chain" id="PRO_5040216435" description="Circumsporozoite protein" evidence="8">
    <location>
        <begin position="22"/>
        <end position="1182"/>
    </location>
</feature>
<feature type="region of interest" description="Disordered" evidence="7">
    <location>
        <begin position="301"/>
        <end position="635"/>
    </location>
</feature>
<evidence type="ECO:0000256" key="7">
    <source>
        <dbReference type="SAM" id="MobiDB-lite"/>
    </source>
</evidence>
<feature type="compositionally biased region" description="Polar residues" evidence="7">
    <location>
        <begin position="42"/>
        <end position="51"/>
    </location>
</feature>
<evidence type="ECO:0000313" key="10">
    <source>
        <dbReference type="Proteomes" id="UP001153069"/>
    </source>
</evidence>
<keyword evidence="9" id="KW-0418">Kinase</keyword>
<proteinExistence type="inferred from homology"/>